<feature type="signal peptide" evidence="4">
    <location>
        <begin position="1"/>
        <end position="22"/>
    </location>
</feature>
<dbReference type="InterPro" id="IPR051368">
    <property type="entry name" value="SerProtInhib-TIL_Domain"/>
</dbReference>
<evidence type="ECO:0000313" key="6">
    <source>
        <dbReference type="EMBL" id="CAI8005566.1"/>
    </source>
</evidence>
<sequence>MRATDLLLIGFLFVHLLPTGFCQKFCAPRAVVTSLVRATVYRSGRTLPDICGTAYDEFRIQLEYVAVRNMELGKGCSVVSLPVGHECSSSERKAVVDIPVNLTCNDECIPFESSRQLELLSRMHRNRLVGEVRRRQTKEAVIQGQRVRLVYKKGPKTYFEYCPAGVASTVDSNLLCDCGTRCCFGDLVFSECASPCPRTCDNIFGPPVACLAICLQGCACPDNMVQDGNKCMLPTECPNSQCLLPPDVGTGRAVLRDYYYYNGENQRCERLRYSGCGGNENHFRSELQCQAQCSDPRCRGDYVLTDCATSCGLSCENYHLPLEQRPLCGGFCFEGCFCPPGLIPVRTDGENNECAKPEECPRALCPRGQIFRHCAGNCGLSCENHHLPPRLRPVSDFCFPGCSCEDGLIPAGPYSDRCVPPDRCWTAVCTMRRQSRPCNESESTVRYYFNQARGRCQRFYGCRERGINNFRSLEDCRDRCEPTQRPQRPTISPPQTPPRPSPTPSTPECPGVKEYRECGTACPRTCGNINTTFGCTLQCVQGCFCPRGLVEYGEHCVPPQFCPSEISRPPRPSPTPGTPQCPGVKEFNECGTACPLTCDNPGPQICTFQCVRGCFCPSGLVELDDTCVPAEFCPNQDDGSAVGTTAIPFTGESVVTGDPPVTGEPPHTEDLPKGGRPTGPPSSGRPTGPPSSGRPTGPPSGGRPTGPPSGGRPTGPSLPRPPPMCPPGKRFSSCGTACPSTCDNYNNVSIGCTLQCVEGCFCRGGMVEHEGGCVMPQECPNHRCQQRVDPGPCRGSFPKYYYNSYTKKCENFTYGGCAGNDNRFETLEECQEECPEAECPGDKVFTRCGSACPRTCDNRDELTFCTLQCVEGCQCPPGTVALGDRCVAEEECPSFSHCLEPITTGPCRASIPAFGYNVTTGRCERFIYGGCEGNNNNFCTRDECKNVCDPCRYANCDRDEDCLVDQSTGEIYCSPSCTRGNPCRPSERCVLEPVQCLIPPCPVIRSCVDDFCSRVRCAGPPSDCQRVVPADPDRGICCPSCSE</sequence>
<dbReference type="EMBL" id="CASHTH010000621">
    <property type="protein sequence ID" value="CAI8005566.1"/>
    <property type="molecule type" value="Genomic_DNA"/>
</dbReference>
<feature type="domain" description="BPTI/Kunitz inhibitor" evidence="5">
    <location>
        <begin position="242"/>
        <end position="293"/>
    </location>
</feature>
<organism evidence="6 7">
    <name type="scientific">Geodia barretti</name>
    <name type="common">Barrett's horny sponge</name>
    <dbReference type="NCBI Taxonomy" id="519541"/>
    <lineage>
        <taxon>Eukaryota</taxon>
        <taxon>Metazoa</taxon>
        <taxon>Porifera</taxon>
        <taxon>Demospongiae</taxon>
        <taxon>Heteroscleromorpha</taxon>
        <taxon>Tetractinellida</taxon>
        <taxon>Astrophorina</taxon>
        <taxon>Geodiidae</taxon>
        <taxon>Geodia</taxon>
    </lineage>
</organism>
<dbReference type="Gene3D" id="2.10.25.10">
    <property type="entry name" value="Laminin"/>
    <property type="match status" value="7"/>
</dbReference>
<dbReference type="Proteomes" id="UP001174909">
    <property type="component" value="Unassembled WGS sequence"/>
</dbReference>
<gene>
    <name evidence="6" type="ORF">GBAR_LOCUS4306</name>
</gene>
<dbReference type="PROSITE" id="PS50279">
    <property type="entry name" value="BPTI_KUNITZ_2"/>
    <property type="match status" value="4"/>
</dbReference>
<accession>A0AA35R7J4</accession>
<evidence type="ECO:0000313" key="7">
    <source>
        <dbReference type="Proteomes" id="UP001174909"/>
    </source>
</evidence>
<proteinExistence type="predicted"/>
<dbReference type="Pfam" id="PF00014">
    <property type="entry name" value="Kunitz_BPTI"/>
    <property type="match status" value="4"/>
</dbReference>
<evidence type="ECO:0000256" key="1">
    <source>
        <dbReference type="ARBA" id="ARBA00022690"/>
    </source>
</evidence>
<evidence type="ECO:0000256" key="2">
    <source>
        <dbReference type="ARBA" id="ARBA00023157"/>
    </source>
</evidence>
<feature type="compositionally biased region" description="Pro residues" evidence="3">
    <location>
        <begin position="491"/>
        <end position="507"/>
    </location>
</feature>
<feature type="chain" id="PRO_5041227739" evidence="4">
    <location>
        <begin position="23"/>
        <end position="1043"/>
    </location>
</feature>
<dbReference type="InterPro" id="IPR002919">
    <property type="entry name" value="TIL_dom"/>
</dbReference>
<dbReference type="CDD" id="cd19941">
    <property type="entry name" value="TIL"/>
    <property type="match status" value="7"/>
</dbReference>
<dbReference type="FunFam" id="4.10.410.10:FF:000004">
    <property type="entry name" value="Tissue factor pathway inhibitor"/>
    <property type="match status" value="1"/>
</dbReference>
<feature type="region of interest" description="Disordered" evidence="3">
    <location>
        <begin position="480"/>
        <end position="508"/>
    </location>
</feature>
<dbReference type="GO" id="GO:0004867">
    <property type="term" value="F:serine-type endopeptidase inhibitor activity"/>
    <property type="evidence" value="ECO:0007669"/>
    <property type="project" value="InterPro"/>
</dbReference>
<name>A0AA35R7J4_GEOBA</name>
<dbReference type="SUPFAM" id="SSF57567">
    <property type="entry name" value="Serine protease inhibitors"/>
    <property type="match status" value="7"/>
</dbReference>
<evidence type="ECO:0000259" key="5">
    <source>
        <dbReference type="PROSITE" id="PS50279"/>
    </source>
</evidence>
<dbReference type="FunFam" id="2.10.25.10:FF:000055">
    <property type="entry name" value="alpha-tectorin isoform X1"/>
    <property type="match status" value="2"/>
</dbReference>
<keyword evidence="2" id="KW-1015">Disulfide bond</keyword>
<dbReference type="InterPro" id="IPR002223">
    <property type="entry name" value="Kunitz_BPTI"/>
</dbReference>
<comment type="caution">
    <text evidence="6">The sequence shown here is derived from an EMBL/GenBank/DDBJ whole genome shotgun (WGS) entry which is preliminary data.</text>
</comment>
<dbReference type="InterPro" id="IPR020901">
    <property type="entry name" value="Prtase_inh_Kunz-CS"/>
</dbReference>
<dbReference type="AlphaFoldDB" id="A0AA35R7J4"/>
<feature type="compositionally biased region" description="Low complexity" evidence="3">
    <location>
        <begin position="681"/>
        <end position="695"/>
    </location>
</feature>
<protein>
    <submittedName>
        <fullName evidence="6">Tissue factor pathway inhibitor</fullName>
    </submittedName>
</protein>
<reference evidence="6" key="1">
    <citation type="submission" date="2023-03" db="EMBL/GenBank/DDBJ databases">
        <authorList>
            <person name="Steffen K."/>
            <person name="Cardenas P."/>
        </authorList>
    </citation>
    <scope>NUCLEOTIDE SEQUENCE</scope>
</reference>
<dbReference type="PRINTS" id="PR00759">
    <property type="entry name" value="BASICPTASE"/>
</dbReference>
<feature type="domain" description="BPTI/Kunitz inhibitor" evidence="5">
    <location>
        <begin position="429"/>
        <end position="480"/>
    </location>
</feature>
<dbReference type="PANTHER" id="PTHR23259:SF70">
    <property type="entry name" value="ACCESSORY GLAND PROTEIN ACP62F-RELATED"/>
    <property type="match status" value="1"/>
</dbReference>
<keyword evidence="4" id="KW-0732">Signal</keyword>
<dbReference type="SMART" id="SM00131">
    <property type="entry name" value="KU"/>
    <property type="match status" value="4"/>
</dbReference>
<evidence type="ECO:0000256" key="4">
    <source>
        <dbReference type="SAM" id="SignalP"/>
    </source>
</evidence>
<keyword evidence="7" id="KW-1185">Reference proteome</keyword>
<evidence type="ECO:0000256" key="3">
    <source>
        <dbReference type="SAM" id="MobiDB-lite"/>
    </source>
</evidence>
<dbReference type="InterPro" id="IPR036084">
    <property type="entry name" value="Ser_inhib-like_sf"/>
</dbReference>
<feature type="compositionally biased region" description="Gly residues" evidence="3">
    <location>
        <begin position="699"/>
        <end position="713"/>
    </location>
</feature>
<dbReference type="Pfam" id="PF01826">
    <property type="entry name" value="TIL"/>
    <property type="match status" value="7"/>
</dbReference>
<dbReference type="PANTHER" id="PTHR23259">
    <property type="entry name" value="RIDDLE"/>
    <property type="match status" value="1"/>
</dbReference>
<dbReference type="CDD" id="cd00109">
    <property type="entry name" value="Kunitz-type"/>
    <property type="match status" value="3"/>
</dbReference>
<feature type="domain" description="BPTI/Kunitz inhibitor" evidence="5">
    <location>
        <begin position="898"/>
        <end position="948"/>
    </location>
</feature>
<keyword evidence="1" id="KW-0646">Protease inhibitor</keyword>
<feature type="domain" description="BPTI/Kunitz inhibitor" evidence="5">
    <location>
        <begin position="784"/>
        <end position="834"/>
    </location>
</feature>
<dbReference type="InterPro" id="IPR036880">
    <property type="entry name" value="Kunitz_BPTI_sf"/>
</dbReference>
<dbReference type="SUPFAM" id="SSF57362">
    <property type="entry name" value="BPTI-like"/>
    <property type="match status" value="4"/>
</dbReference>
<feature type="region of interest" description="Disordered" evidence="3">
    <location>
        <begin position="650"/>
        <end position="724"/>
    </location>
</feature>
<dbReference type="PROSITE" id="PS00280">
    <property type="entry name" value="BPTI_KUNITZ_1"/>
    <property type="match status" value="2"/>
</dbReference>
<dbReference type="Gene3D" id="4.10.410.10">
    <property type="entry name" value="Pancreatic trypsin inhibitor Kunitz domain"/>
    <property type="match status" value="4"/>
</dbReference>